<gene>
    <name evidence="3" type="ORF">HDA37_001360</name>
</gene>
<dbReference type="EMBL" id="JACCCZ010000001">
    <property type="protein sequence ID" value="NYG01075.1"/>
    <property type="molecule type" value="Genomic_DNA"/>
</dbReference>
<sequence>MRNRTVVRVVATVAAGAALIGFTVAGHAQAAPSAEPERASACALPASGNGFERATPESQQLDPEAVREAVAYAATHLRTTVKIFRNNCLVADGPLDRATEQVPWNVWSSTKSVTSMLTGIAADQGRLALDDPIGRYLPTGPGWGDAEHRAITVRDLLTQTSGLQQAVLAEAGTTGLDPDVAREALAQPLTHEPGTHFAYSQRPVDLLAHVVQRAVGEDLQEFAQRDLFGPIGIAPTDYAWLRDRSGNTYGYAHLFITPAQYAKLGLLMQNDGTWNGRRVLSSDYVREVGRPTRTNGCYGLLFWTNAGAPCTGADVPSAVTVPRTMIPSAPDDLYAMVGFLQQNNFVIPSLGMTVSWTGVLGDTTPELSGLISATPGASDLYYNFFRILMRGVQDRHIPDPGPFVGPPQQFDVDPLAAVKPEVLLTDLVPGTSCNVVVCGGTVPTAGSVENGRSVLGSVVGGP</sequence>
<evidence type="ECO:0000313" key="3">
    <source>
        <dbReference type="EMBL" id="NYG01075.1"/>
    </source>
</evidence>
<dbReference type="RefSeq" id="WP_179760601.1">
    <property type="nucleotide sequence ID" value="NZ_BAAAJZ010000008.1"/>
</dbReference>
<dbReference type="InterPro" id="IPR001466">
    <property type="entry name" value="Beta-lactam-related"/>
</dbReference>
<proteinExistence type="predicted"/>
<dbReference type="InterPro" id="IPR012338">
    <property type="entry name" value="Beta-lactam/transpept-like"/>
</dbReference>
<name>A0A852W3W0_PSEA5</name>
<dbReference type="PANTHER" id="PTHR43283:SF7">
    <property type="entry name" value="BETA-LACTAMASE-RELATED DOMAIN-CONTAINING PROTEIN"/>
    <property type="match status" value="1"/>
</dbReference>
<accession>A0A852W3W0</accession>
<protein>
    <submittedName>
        <fullName evidence="3">CubicO group peptidase (Beta-lactamase class C family)</fullName>
    </submittedName>
</protein>
<dbReference type="SUPFAM" id="SSF56601">
    <property type="entry name" value="beta-lactamase/transpeptidase-like"/>
    <property type="match status" value="1"/>
</dbReference>
<dbReference type="GeneID" id="98051159"/>
<feature type="domain" description="Beta-lactamase-related" evidence="2">
    <location>
        <begin position="97"/>
        <end position="298"/>
    </location>
</feature>
<dbReference type="Pfam" id="PF00144">
    <property type="entry name" value="Beta-lactamase"/>
    <property type="match status" value="1"/>
</dbReference>
<organism evidence="3 4">
    <name type="scientific">Pseudonocardia alni</name>
    <name type="common">Amycolata alni</name>
    <dbReference type="NCBI Taxonomy" id="33907"/>
    <lineage>
        <taxon>Bacteria</taxon>
        <taxon>Bacillati</taxon>
        <taxon>Actinomycetota</taxon>
        <taxon>Actinomycetes</taxon>
        <taxon>Pseudonocardiales</taxon>
        <taxon>Pseudonocardiaceae</taxon>
        <taxon>Pseudonocardia</taxon>
    </lineage>
</organism>
<keyword evidence="1" id="KW-0732">Signal</keyword>
<evidence type="ECO:0000256" key="1">
    <source>
        <dbReference type="SAM" id="SignalP"/>
    </source>
</evidence>
<dbReference type="Proteomes" id="UP000549695">
    <property type="component" value="Unassembled WGS sequence"/>
</dbReference>
<reference evidence="3 4" key="1">
    <citation type="submission" date="2020-07" db="EMBL/GenBank/DDBJ databases">
        <title>Sequencing the genomes of 1000 actinobacteria strains.</title>
        <authorList>
            <person name="Klenk H.-P."/>
        </authorList>
    </citation>
    <scope>NUCLEOTIDE SEQUENCE [LARGE SCALE GENOMIC DNA]</scope>
    <source>
        <strain evidence="3 4">DSM 44749</strain>
    </source>
</reference>
<dbReference type="InterPro" id="IPR050789">
    <property type="entry name" value="Diverse_Enzym_Activities"/>
</dbReference>
<feature type="chain" id="PRO_5032910959" evidence="1">
    <location>
        <begin position="31"/>
        <end position="462"/>
    </location>
</feature>
<evidence type="ECO:0000259" key="2">
    <source>
        <dbReference type="Pfam" id="PF00144"/>
    </source>
</evidence>
<dbReference type="Gene3D" id="3.40.710.10">
    <property type="entry name" value="DD-peptidase/beta-lactamase superfamily"/>
    <property type="match status" value="1"/>
</dbReference>
<feature type="signal peptide" evidence="1">
    <location>
        <begin position="1"/>
        <end position="30"/>
    </location>
</feature>
<dbReference type="AlphaFoldDB" id="A0A852W3W0"/>
<comment type="caution">
    <text evidence="3">The sequence shown here is derived from an EMBL/GenBank/DDBJ whole genome shotgun (WGS) entry which is preliminary data.</text>
</comment>
<keyword evidence="4" id="KW-1185">Reference proteome</keyword>
<evidence type="ECO:0000313" key="4">
    <source>
        <dbReference type="Proteomes" id="UP000549695"/>
    </source>
</evidence>
<dbReference type="PANTHER" id="PTHR43283">
    <property type="entry name" value="BETA-LACTAMASE-RELATED"/>
    <property type="match status" value="1"/>
</dbReference>